<protein>
    <submittedName>
        <fullName evidence="1">Uncharacterized protein</fullName>
    </submittedName>
</protein>
<dbReference type="AlphaFoldDB" id="G3I4C7"/>
<evidence type="ECO:0000313" key="1">
    <source>
        <dbReference type="EMBL" id="EGW02471.1"/>
    </source>
</evidence>
<proteinExistence type="predicted"/>
<organism evidence="1 2">
    <name type="scientific">Cricetulus griseus</name>
    <name type="common">Chinese hamster</name>
    <name type="synonym">Cricetulus barabensis griseus</name>
    <dbReference type="NCBI Taxonomy" id="10029"/>
    <lineage>
        <taxon>Eukaryota</taxon>
        <taxon>Metazoa</taxon>
        <taxon>Chordata</taxon>
        <taxon>Craniata</taxon>
        <taxon>Vertebrata</taxon>
        <taxon>Euteleostomi</taxon>
        <taxon>Mammalia</taxon>
        <taxon>Eutheria</taxon>
        <taxon>Euarchontoglires</taxon>
        <taxon>Glires</taxon>
        <taxon>Rodentia</taxon>
        <taxon>Myomorpha</taxon>
        <taxon>Muroidea</taxon>
        <taxon>Cricetidae</taxon>
        <taxon>Cricetinae</taxon>
        <taxon>Cricetulus</taxon>
    </lineage>
</organism>
<dbReference type="InParanoid" id="G3I4C7"/>
<name>G3I4C7_CRIGR</name>
<reference evidence="2" key="1">
    <citation type="journal article" date="2011" name="Nat. Biotechnol.">
        <title>The genomic sequence of the Chinese hamster ovary (CHO)-K1 cell line.</title>
        <authorList>
            <person name="Xu X."/>
            <person name="Nagarajan H."/>
            <person name="Lewis N.E."/>
            <person name="Pan S."/>
            <person name="Cai Z."/>
            <person name="Liu X."/>
            <person name="Chen W."/>
            <person name="Xie M."/>
            <person name="Wang W."/>
            <person name="Hammond S."/>
            <person name="Andersen M.R."/>
            <person name="Neff N."/>
            <person name="Passarelli B."/>
            <person name="Koh W."/>
            <person name="Fan H.C."/>
            <person name="Wang J."/>
            <person name="Gui Y."/>
            <person name="Lee K.H."/>
            <person name="Betenbaugh M.J."/>
            <person name="Quake S.R."/>
            <person name="Famili I."/>
            <person name="Palsson B.O."/>
            <person name="Wang J."/>
        </authorList>
    </citation>
    <scope>NUCLEOTIDE SEQUENCE [LARGE SCALE GENOMIC DNA]</scope>
    <source>
        <strain evidence="2">CHO K1 cell line</strain>
    </source>
</reference>
<dbReference type="EMBL" id="JH001240">
    <property type="protein sequence ID" value="EGW02471.1"/>
    <property type="molecule type" value="Genomic_DNA"/>
</dbReference>
<gene>
    <name evidence="1" type="ORF">I79_018304</name>
</gene>
<dbReference type="Proteomes" id="UP000001075">
    <property type="component" value="Unassembled WGS sequence"/>
</dbReference>
<accession>G3I4C7</accession>
<evidence type="ECO:0000313" key="2">
    <source>
        <dbReference type="Proteomes" id="UP000001075"/>
    </source>
</evidence>
<sequence>MENTRITVPFSEAVASLVPLASKARAAKGLSSAGIMFAALKLMVSKTCTSPMVALPGYAN</sequence>